<proteinExistence type="predicted"/>
<keyword evidence="3" id="KW-1185">Reference proteome</keyword>
<accession>A0A5N6MAI8</accession>
<comment type="caution">
    <text evidence="2">The sequence shown here is derived from an EMBL/GenBank/DDBJ whole genome shotgun (WGS) entry which is preliminary data.</text>
</comment>
<name>A0A5N6MAI8_9ASTR</name>
<protein>
    <submittedName>
        <fullName evidence="2">Uncharacterized protein</fullName>
    </submittedName>
</protein>
<evidence type="ECO:0000313" key="3">
    <source>
        <dbReference type="Proteomes" id="UP000326396"/>
    </source>
</evidence>
<organism evidence="2 3">
    <name type="scientific">Mikania micrantha</name>
    <name type="common">bitter vine</name>
    <dbReference type="NCBI Taxonomy" id="192012"/>
    <lineage>
        <taxon>Eukaryota</taxon>
        <taxon>Viridiplantae</taxon>
        <taxon>Streptophyta</taxon>
        <taxon>Embryophyta</taxon>
        <taxon>Tracheophyta</taxon>
        <taxon>Spermatophyta</taxon>
        <taxon>Magnoliopsida</taxon>
        <taxon>eudicotyledons</taxon>
        <taxon>Gunneridae</taxon>
        <taxon>Pentapetalae</taxon>
        <taxon>asterids</taxon>
        <taxon>campanulids</taxon>
        <taxon>Asterales</taxon>
        <taxon>Asteraceae</taxon>
        <taxon>Asteroideae</taxon>
        <taxon>Heliantheae alliance</taxon>
        <taxon>Eupatorieae</taxon>
        <taxon>Mikania</taxon>
    </lineage>
</organism>
<reference evidence="2 3" key="1">
    <citation type="submission" date="2019-05" db="EMBL/GenBank/DDBJ databases">
        <title>Mikania micrantha, genome provides insights into the molecular mechanism of rapid growth.</title>
        <authorList>
            <person name="Liu B."/>
        </authorList>
    </citation>
    <scope>NUCLEOTIDE SEQUENCE [LARGE SCALE GENOMIC DNA]</scope>
    <source>
        <strain evidence="2">NLD-2019</strain>
        <tissue evidence="2">Leaf</tissue>
    </source>
</reference>
<evidence type="ECO:0000313" key="2">
    <source>
        <dbReference type="EMBL" id="KAD3337462.1"/>
    </source>
</evidence>
<sequence>MLSLFPFRYQNSFGPLTGKGDGPQVLGQGEPKSVNTPTLMERGLPVCSNKIHSVPFIKSGSIPIEGSAIDSVEFPYKPLFLISLVACMFVKHSMVESLTLVLDPAQYLSGNKVSADLDEKLSRSNSGIKEKDQVCTEDIAGWEYDEIVKDQKDDNYHPKKYETRSEPGMFTVDVHGHIDNGLGCNNTGPVEDDENSTVCTRKVAAQVETQTTQAHWEAAHMAVQETSWNQIHQEQMDLLKIS</sequence>
<dbReference type="EMBL" id="SZYD01000016">
    <property type="protein sequence ID" value="KAD3337462.1"/>
    <property type="molecule type" value="Genomic_DNA"/>
</dbReference>
<dbReference type="AlphaFoldDB" id="A0A5N6MAI8"/>
<gene>
    <name evidence="2" type="ORF">E3N88_32982</name>
</gene>
<feature type="region of interest" description="Disordered" evidence="1">
    <location>
        <begin position="15"/>
        <end position="34"/>
    </location>
</feature>
<dbReference type="Proteomes" id="UP000326396">
    <property type="component" value="Linkage Group LG6"/>
</dbReference>
<evidence type="ECO:0000256" key="1">
    <source>
        <dbReference type="SAM" id="MobiDB-lite"/>
    </source>
</evidence>